<dbReference type="InterPro" id="IPR014729">
    <property type="entry name" value="Rossmann-like_a/b/a_fold"/>
</dbReference>
<protein>
    <submittedName>
        <fullName evidence="4">Nucleotide-binding universal stress UspA family protein</fullName>
    </submittedName>
</protein>
<comment type="caution">
    <text evidence="4">The sequence shown here is derived from an EMBL/GenBank/DDBJ whole genome shotgun (WGS) entry which is preliminary data.</text>
</comment>
<proteinExistence type="inferred from homology"/>
<dbReference type="OrthoDB" id="3765568at2"/>
<comment type="similarity">
    <text evidence="1">Belongs to the universal stress protein A family.</text>
</comment>
<evidence type="ECO:0000313" key="4">
    <source>
        <dbReference type="EMBL" id="ROR90853.1"/>
    </source>
</evidence>
<evidence type="ECO:0000256" key="1">
    <source>
        <dbReference type="ARBA" id="ARBA00008791"/>
    </source>
</evidence>
<feature type="domain" description="UspA" evidence="3">
    <location>
        <begin position="157"/>
        <end position="291"/>
    </location>
</feature>
<reference evidence="4 5" key="1">
    <citation type="submission" date="2018-11" db="EMBL/GenBank/DDBJ databases">
        <title>Sequencing the genomes of 1000 actinobacteria strains.</title>
        <authorList>
            <person name="Klenk H.-P."/>
        </authorList>
    </citation>
    <scope>NUCLEOTIDE SEQUENCE [LARGE SCALE GENOMIC DNA]</scope>
    <source>
        <strain evidence="4 5">DSM 12652</strain>
    </source>
</reference>
<dbReference type="Gene3D" id="3.40.50.620">
    <property type="entry name" value="HUPs"/>
    <property type="match status" value="2"/>
</dbReference>
<dbReference type="PANTHER" id="PTHR46268">
    <property type="entry name" value="STRESS RESPONSE PROTEIN NHAX"/>
    <property type="match status" value="1"/>
</dbReference>
<evidence type="ECO:0000259" key="3">
    <source>
        <dbReference type="Pfam" id="PF00582"/>
    </source>
</evidence>
<dbReference type="SUPFAM" id="SSF52402">
    <property type="entry name" value="Adenine nucleotide alpha hydrolases-like"/>
    <property type="match status" value="2"/>
</dbReference>
<feature type="domain" description="UspA" evidence="3">
    <location>
        <begin position="7"/>
        <end position="145"/>
    </location>
</feature>
<sequence>MMDIEPHKVLVCVSPGEDCTASLELAAAEARRRGCGVHLAVAVGPLWVGPTGDVDVHLVEGEWRRIGAEFLHECGRRVTELLDATATVSTEIAHGPVVGALVGVSEHAALVVLQHHRMGRTHAVPTLSVTNGVASRAHAPVVAVPDGWGEDPAPSDVVVVGVEDPVSSAQVVRHAFEQARLVGGRVRLVQAWFWSPAFDVDAFGSQVERAQSSALAAQLRHGFADLVAEFEQVPHEVVVVHGRPADVLVAQSHDVGRVVVGRHEPTLPWGSHLGPVTRAVLNHASCPVVVVDPVGRDAAVPRPLGTTPSSRGGHGPGRRAT</sequence>
<gene>
    <name evidence="4" type="ORF">EDD33_1702</name>
</gene>
<name>A0A3N2CTJ4_9ACTN</name>
<dbReference type="InterPro" id="IPR006016">
    <property type="entry name" value="UspA"/>
</dbReference>
<keyword evidence="5" id="KW-1185">Reference proteome</keyword>
<dbReference type="EMBL" id="RKHO01000001">
    <property type="protein sequence ID" value="ROR90853.1"/>
    <property type="molecule type" value="Genomic_DNA"/>
</dbReference>
<evidence type="ECO:0000313" key="5">
    <source>
        <dbReference type="Proteomes" id="UP000281738"/>
    </source>
</evidence>
<dbReference type="Pfam" id="PF00582">
    <property type="entry name" value="Usp"/>
    <property type="match status" value="2"/>
</dbReference>
<dbReference type="PANTHER" id="PTHR46268:SF27">
    <property type="entry name" value="UNIVERSAL STRESS PROTEIN RV2623"/>
    <property type="match status" value="1"/>
</dbReference>
<organism evidence="4 5">
    <name type="scientific">Nocardioides aurantiacus</name>
    <dbReference type="NCBI Taxonomy" id="86796"/>
    <lineage>
        <taxon>Bacteria</taxon>
        <taxon>Bacillati</taxon>
        <taxon>Actinomycetota</taxon>
        <taxon>Actinomycetes</taxon>
        <taxon>Propionibacteriales</taxon>
        <taxon>Nocardioidaceae</taxon>
        <taxon>Nocardioides</taxon>
    </lineage>
</organism>
<accession>A0A3N2CTJ4</accession>
<dbReference type="CDD" id="cd00293">
    <property type="entry name" value="USP-like"/>
    <property type="match status" value="1"/>
</dbReference>
<evidence type="ECO:0000256" key="2">
    <source>
        <dbReference type="SAM" id="MobiDB-lite"/>
    </source>
</evidence>
<dbReference type="Proteomes" id="UP000281738">
    <property type="component" value="Unassembled WGS sequence"/>
</dbReference>
<feature type="region of interest" description="Disordered" evidence="2">
    <location>
        <begin position="298"/>
        <end position="321"/>
    </location>
</feature>
<dbReference type="AlphaFoldDB" id="A0A3N2CTJ4"/>
<dbReference type="RefSeq" id="WP_123390046.1">
    <property type="nucleotide sequence ID" value="NZ_RKHO01000001.1"/>
</dbReference>